<accession>A0AAE1TJ81</accession>
<evidence type="ECO:0000313" key="1">
    <source>
        <dbReference type="EMBL" id="KAK4287136.1"/>
    </source>
</evidence>
<proteinExistence type="predicted"/>
<sequence length="85" mass="9694">MRVAGVAMSFYRGSKEAEKRINGAKNKRRLQENYPEILTSLAYACLACLAGNRFTGAAWATLAWVPLLKRYHFYRVTTFMGLLFL</sequence>
<organism evidence="1 2">
    <name type="scientific">Petrolisthes manimaculis</name>
    <dbReference type="NCBI Taxonomy" id="1843537"/>
    <lineage>
        <taxon>Eukaryota</taxon>
        <taxon>Metazoa</taxon>
        <taxon>Ecdysozoa</taxon>
        <taxon>Arthropoda</taxon>
        <taxon>Crustacea</taxon>
        <taxon>Multicrustacea</taxon>
        <taxon>Malacostraca</taxon>
        <taxon>Eumalacostraca</taxon>
        <taxon>Eucarida</taxon>
        <taxon>Decapoda</taxon>
        <taxon>Pleocyemata</taxon>
        <taxon>Anomura</taxon>
        <taxon>Galatheoidea</taxon>
        <taxon>Porcellanidae</taxon>
        <taxon>Petrolisthes</taxon>
    </lineage>
</organism>
<gene>
    <name evidence="1" type="ORF">Pmani_039786</name>
</gene>
<keyword evidence="2" id="KW-1185">Reference proteome</keyword>
<protein>
    <submittedName>
        <fullName evidence="1">Uncharacterized protein</fullName>
    </submittedName>
</protein>
<evidence type="ECO:0000313" key="2">
    <source>
        <dbReference type="Proteomes" id="UP001292094"/>
    </source>
</evidence>
<dbReference type="EMBL" id="JAWZYT010007068">
    <property type="protein sequence ID" value="KAK4287136.1"/>
    <property type="molecule type" value="Genomic_DNA"/>
</dbReference>
<reference evidence="1" key="1">
    <citation type="submission" date="2023-11" db="EMBL/GenBank/DDBJ databases">
        <title>Genome assemblies of two species of porcelain crab, Petrolisthes cinctipes and Petrolisthes manimaculis (Anomura: Porcellanidae).</title>
        <authorList>
            <person name="Angst P."/>
        </authorList>
    </citation>
    <scope>NUCLEOTIDE SEQUENCE</scope>
    <source>
        <strain evidence="1">PB745_02</strain>
        <tissue evidence="1">Gill</tissue>
    </source>
</reference>
<dbReference type="AlphaFoldDB" id="A0AAE1TJ81"/>
<dbReference type="Proteomes" id="UP001292094">
    <property type="component" value="Unassembled WGS sequence"/>
</dbReference>
<comment type="caution">
    <text evidence="1">The sequence shown here is derived from an EMBL/GenBank/DDBJ whole genome shotgun (WGS) entry which is preliminary data.</text>
</comment>
<name>A0AAE1TJ81_9EUCA</name>